<feature type="transmembrane region" description="Helical" evidence="6">
    <location>
        <begin position="317"/>
        <end position="339"/>
    </location>
</feature>
<organism evidence="8 9">
    <name type="scientific">Colletotrichum spinosum</name>
    <dbReference type="NCBI Taxonomy" id="1347390"/>
    <lineage>
        <taxon>Eukaryota</taxon>
        <taxon>Fungi</taxon>
        <taxon>Dikarya</taxon>
        <taxon>Ascomycota</taxon>
        <taxon>Pezizomycotina</taxon>
        <taxon>Sordariomycetes</taxon>
        <taxon>Hypocreomycetidae</taxon>
        <taxon>Glomerellales</taxon>
        <taxon>Glomerellaceae</taxon>
        <taxon>Colletotrichum</taxon>
        <taxon>Colletotrichum orbiculare species complex</taxon>
    </lineage>
</organism>
<evidence type="ECO:0000313" key="9">
    <source>
        <dbReference type="Proteomes" id="UP000295083"/>
    </source>
</evidence>
<dbReference type="InterPro" id="IPR020846">
    <property type="entry name" value="MFS_dom"/>
</dbReference>
<feature type="transmembrane region" description="Helical" evidence="6">
    <location>
        <begin position="142"/>
        <end position="162"/>
    </location>
</feature>
<keyword evidence="2 6" id="KW-0812">Transmembrane</keyword>
<evidence type="ECO:0000256" key="3">
    <source>
        <dbReference type="ARBA" id="ARBA00022989"/>
    </source>
</evidence>
<feature type="transmembrane region" description="Helical" evidence="6">
    <location>
        <begin position="81"/>
        <end position="100"/>
    </location>
</feature>
<feature type="compositionally biased region" description="Low complexity" evidence="5">
    <location>
        <begin position="397"/>
        <end position="441"/>
    </location>
</feature>
<reference evidence="8 9" key="1">
    <citation type="submission" date="2018-11" db="EMBL/GenBank/DDBJ databases">
        <title>Genome sequence and assembly of Colletotrichum spinosum.</title>
        <authorList>
            <person name="Gan P."/>
            <person name="Shirasu K."/>
        </authorList>
    </citation>
    <scope>NUCLEOTIDE SEQUENCE [LARGE SCALE GENOMIC DNA]</scope>
    <source>
        <strain evidence="8 9">CBS 515.97</strain>
    </source>
</reference>
<evidence type="ECO:0000256" key="4">
    <source>
        <dbReference type="ARBA" id="ARBA00023136"/>
    </source>
</evidence>
<dbReference type="InterPro" id="IPR011701">
    <property type="entry name" value="MFS"/>
</dbReference>
<feature type="compositionally biased region" description="Low complexity" evidence="5">
    <location>
        <begin position="553"/>
        <end position="569"/>
    </location>
</feature>
<feature type="transmembrane region" description="Helical" evidence="6">
    <location>
        <begin position="277"/>
        <end position="297"/>
    </location>
</feature>
<dbReference type="Proteomes" id="UP000295083">
    <property type="component" value="Unassembled WGS sequence"/>
</dbReference>
<dbReference type="InterPro" id="IPR036259">
    <property type="entry name" value="MFS_trans_sf"/>
</dbReference>
<dbReference type="GO" id="GO:0022857">
    <property type="term" value="F:transmembrane transporter activity"/>
    <property type="evidence" value="ECO:0007669"/>
    <property type="project" value="InterPro"/>
</dbReference>
<feature type="compositionally biased region" description="Pro residues" evidence="5">
    <location>
        <begin position="526"/>
        <end position="542"/>
    </location>
</feature>
<feature type="region of interest" description="Disordered" evidence="5">
    <location>
        <begin position="372"/>
        <end position="479"/>
    </location>
</feature>
<dbReference type="GO" id="GO:0005886">
    <property type="term" value="C:plasma membrane"/>
    <property type="evidence" value="ECO:0007669"/>
    <property type="project" value="TreeGrafter"/>
</dbReference>
<evidence type="ECO:0000313" key="8">
    <source>
        <dbReference type="EMBL" id="TDZ27842.1"/>
    </source>
</evidence>
<feature type="domain" description="Major facilitator superfamily (MFS) profile" evidence="7">
    <location>
        <begin position="46"/>
        <end position="462"/>
    </location>
</feature>
<dbReference type="AlphaFoldDB" id="A0A4R8PQB0"/>
<sequence>MTDAPQHAKTHPASYGVNADAIAVDWNGPNDASRPRNWSPARKWAIVTLNSLATFMVSFSSSVFSGFLLPVEREFGISAEVSLLGISLYVLGFAFGPMVWGPASELYGKRRPLWAGYLFFCIFQAVSAVARSPAALFISRFLQALLGSSTLAIMSGMFVDFLTDPTSRGIATAVFSLAVFCGPAAGPIVGNAVTAHLGWRWAAWITLMFSAVIGLCAFFVTPETSEATILRRRAQKLRKKSETSVFCAAGEANGYSLSAFAEKYLTKPLRMFALEPIKLVIMTVYMSFVYGIIYLTFTLYPQAFVVVRGWSPVDASMSFFGVLTGVIIACVFLGAHSIYHVGPRFAETKQHVPERRLPPMIVGSVILPAAQSSGESQGTTAKAGESTSATTQESGAIPTSVSPSSAQSASSSPAITSAATAVPGSSGAGAPSTTPGSSTTEEPPDYTVLPWFATITPPPGVEPTTSVTWSSSDYETSTRRDEGVIVPIIVPVWVCGVAQILCHPKCIIPFISCDISGPGPLGFPWAKPPPSPPKPKPKPGNPDDPSDPDDPEPSQTQTTSSETSCTATSTISPYCDQRCDVRPYTTEGNTHAWSTVCHTATCQPTVVQCSQTVDKTTTTTYSTVSAEPTEVFCGDPGGFCMDCAKKPPKPKLKPRQVDDLDVLSGPEGLTHPGTWPLGPDDWFRRMYYNVGDYCEGLGAPRTLSDGQTVEMGYSTMNADDFGDEPIMGGTGPLWGCRALLIITRHGIYTSHNWEVPNFSKGSTNLPIDPDEEFKQGIEEFLKSGDRTHHPYVGVDYLKQNYRIFNSKPVKVFIINPSTLRGAWWEVGPPSKAESDLKKPDSVRRWKRYMKNTLGWSEGKGKGKTDYETLAYNQGPGQWPAWRDNPDLPRNRPMDYYEPPWGMIHWQYHPQHIETVKGKKVKRAALRVWYESHLIWETSWKLEAAPPGSPSASAPIWKASGSAVPSAGQPQTLTNSAGVPIILPTSPTNQTLNTTATPIGQSGQPSKSKGSVVIVTATAETTITKTRMWLPGSTVRVPDPRPIGPVKRAVRITEQVTMNESKHSHTATVDIYEVDAAGKENLLTSVKDSGGGEVQLPSVMNIADLKGGTLKVDFVASQFDINFEWSLGDLKLQWSNSASKNEEGGPWCENPDADKVSDNFKRVVNCFWEA</sequence>
<dbReference type="PROSITE" id="PS50850">
    <property type="entry name" value="MFS"/>
    <property type="match status" value="1"/>
</dbReference>
<dbReference type="PANTHER" id="PTHR23502">
    <property type="entry name" value="MAJOR FACILITATOR SUPERFAMILY"/>
    <property type="match status" value="1"/>
</dbReference>
<keyword evidence="3 6" id="KW-1133">Transmembrane helix</keyword>
<keyword evidence="4 6" id="KW-0472">Membrane</keyword>
<evidence type="ECO:0000256" key="6">
    <source>
        <dbReference type="SAM" id="Phobius"/>
    </source>
</evidence>
<accession>A0A4R8PQB0</accession>
<dbReference type="SUPFAM" id="SSF103473">
    <property type="entry name" value="MFS general substrate transporter"/>
    <property type="match status" value="1"/>
</dbReference>
<dbReference type="Pfam" id="PF07690">
    <property type="entry name" value="MFS_1"/>
    <property type="match status" value="1"/>
</dbReference>
<feature type="transmembrane region" description="Helical" evidence="6">
    <location>
        <begin position="169"/>
        <end position="189"/>
    </location>
</feature>
<feature type="compositionally biased region" description="Polar residues" evidence="5">
    <location>
        <begin position="463"/>
        <end position="475"/>
    </location>
</feature>
<comment type="subcellular location">
    <subcellularLocation>
        <location evidence="1">Membrane</location>
        <topology evidence="1">Multi-pass membrane protein</topology>
    </subcellularLocation>
</comment>
<feature type="region of interest" description="Disordered" evidence="5">
    <location>
        <begin position="524"/>
        <end position="569"/>
    </location>
</feature>
<evidence type="ECO:0000256" key="2">
    <source>
        <dbReference type="ARBA" id="ARBA00022692"/>
    </source>
</evidence>
<keyword evidence="9" id="KW-1185">Reference proteome</keyword>
<gene>
    <name evidence="8" type="primary">mrr1-1</name>
    <name evidence="8" type="ORF">C8035_v008718</name>
</gene>
<feature type="transmembrane region" description="Helical" evidence="6">
    <location>
        <begin position="201"/>
        <end position="221"/>
    </location>
</feature>
<feature type="transmembrane region" description="Helical" evidence="6">
    <location>
        <begin position="44"/>
        <end position="69"/>
    </location>
</feature>
<dbReference type="PANTHER" id="PTHR23502:SF47">
    <property type="entry name" value="MAJOR FACILITATOR SUPERFAMILY (MFS) PROFILE DOMAIN-CONTAINING PROTEIN-RELATED"/>
    <property type="match status" value="1"/>
</dbReference>
<name>A0A4R8PQB0_9PEZI</name>
<protein>
    <submittedName>
        <fullName evidence="8">Citrinin biosynthesis cluster MFS transporter mrr1</fullName>
    </submittedName>
</protein>
<feature type="compositionally biased region" description="Polar residues" evidence="5">
    <location>
        <begin position="372"/>
        <end position="394"/>
    </location>
</feature>
<evidence type="ECO:0000256" key="1">
    <source>
        <dbReference type="ARBA" id="ARBA00004141"/>
    </source>
</evidence>
<dbReference type="Gene3D" id="1.20.1250.20">
    <property type="entry name" value="MFS general substrate transporter like domains"/>
    <property type="match status" value="1"/>
</dbReference>
<evidence type="ECO:0000256" key="5">
    <source>
        <dbReference type="SAM" id="MobiDB-lite"/>
    </source>
</evidence>
<comment type="caution">
    <text evidence="8">The sequence shown here is derived from an EMBL/GenBank/DDBJ whole genome shotgun (WGS) entry which is preliminary data.</text>
</comment>
<proteinExistence type="predicted"/>
<feature type="transmembrane region" description="Helical" evidence="6">
    <location>
        <begin position="112"/>
        <end position="130"/>
    </location>
</feature>
<dbReference type="EMBL" id="QAPG01001767">
    <property type="protein sequence ID" value="TDZ27842.1"/>
    <property type="molecule type" value="Genomic_DNA"/>
</dbReference>
<evidence type="ECO:0000259" key="7">
    <source>
        <dbReference type="PROSITE" id="PS50850"/>
    </source>
</evidence>